<organism evidence="1 2">
    <name type="scientific">Acanthamoeba castellanii (strain ATCC 30010 / Neff)</name>
    <dbReference type="NCBI Taxonomy" id="1257118"/>
    <lineage>
        <taxon>Eukaryota</taxon>
        <taxon>Amoebozoa</taxon>
        <taxon>Discosea</taxon>
        <taxon>Longamoebia</taxon>
        <taxon>Centramoebida</taxon>
        <taxon>Acanthamoebidae</taxon>
        <taxon>Acanthamoeba</taxon>
    </lineage>
</organism>
<dbReference type="EMBL" id="KB008116">
    <property type="protein sequence ID" value="ELR12425.1"/>
    <property type="molecule type" value="Genomic_DNA"/>
</dbReference>
<dbReference type="Proteomes" id="UP000011083">
    <property type="component" value="Unassembled WGS sequence"/>
</dbReference>
<keyword evidence="2" id="KW-1185">Reference proteome</keyword>
<name>L8GH54_ACACF</name>
<sequence length="62" mass="6888">MQPQCISVKFCMGGIVEDKFSASQTIISIYLKSKFHSQEGNSFPWCGISIHFEDSDNAKISA</sequence>
<evidence type="ECO:0000313" key="2">
    <source>
        <dbReference type="Proteomes" id="UP000011083"/>
    </source>
</evidence>
<reference evidence="1 2" key="1">
    <citation type="journal article" date="2013" name="Genome Biol.">
        <title>Genome of Acanthamoeba castellanii highlights extensive lateral gene transfer and early evolution of tyrosine kinase signaling.</title>
        <authorList>
            <person name="Clarke M."/>
            <person name="Lohan A.J."/>
            <person name="Liu B."/>
            <person name="Lagkouvardos I."/>
            <person name="Roy S."/>
            <person name="Zafar N."/>
            <person name="Bertelli C."/>
            <person name="Schilde C."/>
            <person name="Kianianmomeni A."/>
            <person name="Burglin T.R."/>
            <person name="Frech C."/>
            <person name="Turcotte B."/>
            <person name="Kopec K.O."/>
            <person name="Synnott J.M."/>
            <person name="Choo C."/>
            <person name="Paponov I."/>
            <person name="Finkler A."/>
            <person name="Soon Heng Tan C."/>
            <person name="Hutchins A.P."/>
            <person name="Weinmeier T."/>
            <person name="Rattei T."/>
            <person name="Chu J.S."/>
            <person name="Gimenez G."/>
            <person name="Irimia M."/>
            <person name="Rigden D.J."/>
            <person name="Fitzpatrick D.A."/>
            <person name="Lorenzo-Morales J."/>
            <person name="Bateman A."/>
            <person name="Chiu C.H."/>
            <person name="Tang P."/>
            <person name="Hegemann P."/>
            <person name="Fromm H."/>
            <person name="Raoult D."/>
            <person name="Greub G."/>
            <person name="Miranda-Saavedra D."/>
            <person name="Chen N."/>
            <person name="Nash P."/>
            <person name="Ginger M.L."/>
            <person name="Horn M."/>
            <person name="Schaap P."/>
            <person name="Caler L."/>
            <person name="Loftus B."/>
        </authorList>
    </citation>
    <scope>NUCLEOTIDE SEQUENCE [LARGE SCALE GENOMIC DNA]</scope>
    <source>
        <strain evidence="1 2">Neff</strain>
    </source>
</reference>
<accession>L8GH54</accession>
<dbReference type="RefSeq" id="XP_004334438.1">
    <property type="nucleotide sequence ID" value="XM_004334390.1"/>
</dbReference>
<protein>
    <submittedName>
        <fullName evidence="1">Uncharacterized protein</fullName>
    </submittedName>
</protein>
<dbReference type="KEGG" id="acan:ACA1_324680"/>
<dbReference type="GeneID" id="14912940"/>
<dbReference type="AlphaFoldDB" id="L8GH54"/>
<dbReference type="VEuPathDB" id="AmoebaDB:ACA1_324680"/>
<evidence type="ECO:0000313" key="1">
    <source>
        <dbReference type="EMBL" id="ELR12425.1"/>
    </source>
</evidence>
<proteinExistence type="predicted"/>
<gene>
    <name evidence="1" type="ORF">ACA1_324680</name>
</gene>